<dbReference type="AlphaFoldDB" id="A0A6J3M4F9"/>
<accession>A0A6J3M4F9</accession>
<proteinExistence type="inferred from homology"/>
<organism evidence="8">
    <name type="scientific">Dissoconium aciculare CBS 342.82</name>
    <dbReference type="NCBI Taxonomy" id="1314786"/>
    <lineage>
        <taxon>Eukaryota</taxon>
        <taxon>Fungi</taxon>
        <taxon>Dikarya</taxon>
        <taxon>Ascomycota</taxon>
        <taxon>Pezizomycotina</taxon>
        <taxon>Dothideomycetes</taxon>
        <taxon>Dothideomycetidae</taxon>
        <taxon>Mycosphaerellales</taxon>
        <taxon>Dissoconiaceae</taxon>
        <taxon>Dissoconium</taxon>
    </lineage>
</organism>
<keyword evidence="7" id="KW-1185">Reference proteome</keyword>
<name>A0A6J3M4F9_9PEZI</name>
<reference evidence="8" key="3">
    <citation type="submission" date="2025-08" db="UniProtKB">
        <authorList>
            <consortium name="RefSeq"/>
        </authorList>
    </citation>
    <scope>IDENTIFICATION</scope>
    <source>
        <strain evidence="8">CBS 342.82</strain>
    </source>
</reference>
<evidence type="ECO:0000313" key="8">
    <source>
        <dbReference type="RefSeq" id="XP_033458833.1"/>
    </source>
</evidence>
<dbReference type="InterPro" id="IPR019438">
    <property type="entry name" value="Q_salvage"/>
</dbReference>
<dbReference type="GO" id="GO:0006400">
    <property type="term" value="P:tRNA modification"/>
    <property type="evidence" value="ECO:0007669"/>
    <property type="project" value="TreeGrafter"/>
</dbReference>
<evidence type="ECO:0000256" key="2">
    <source>
        <dbReference type="ARBA" id="ARBA00035119"/>
    </source>
</evidence>
<keyword evidence="1 6" id="KW-0378">Hydrolase</keyword>
<sequence>MSDDELDLELLALLRQSLGIKDKTDEISRDTGILDDARYIYNNAIDVSISMYGTKDAAAVLNSKMRERSYSFDDWTKLELHPRLSDGFDEIDVINFVWTLDLLNFSFWSDLPEDERFQVDYRNQRWTGYNSLVACLRRALDAQIPITTPRFWQDRRCTDDLLRHIFRSATHEEMPLLDERITILRQTSLQLSKVCLLEPDYAVCRVIEAAQGSAGKLVNLLAKHFSAFHDDARFEGRRVRFLKRAQIFVADVWAALRGAGRVAFDDVDQLTMFADYRVPQMLQSLGVMVYSPPLEHHIRDRKQIAVGHSWELELRGCAIWAIELIRREIVRQHPAANVNAVLLDFFLYDLAKEREASAALPHHRTRSIRY</sequence>
<comment type="catalytic activity">
    <reaction evidence="5 6">
        <text>queuosine 5'-phosphate + H2O = queuine + D-ribose 5-phosphate</text>
        <dbReference type="Rhea" id="RHEA:75387"/>
        <dbReference type="ChEBI" id="CHEBI:15377"/>
        <dbReference type="ChEBI" id="CHEBI:17433"/>
        <dbReference type="ChEBI" id="CHEBI:78346"/>
        <dbReference type="ChEBI" id="CHEBI:194371"/>
    </reaction>
    <physiologicalReaction direction="left-to-right" evidence="5 6">
        <dbReference type="Rhea" id="RHEA:75388"/>
    </physiologicalReaction>
</comment>
<evidence type="ECO:0000313" key="7">
    <source>
        <dbReference type="Proteomes" id="UP000504637"/>
    </source>
</evidence>
<dbReference type="RefSeq" id="XP_033458833.1">
    <property type="nucleotide sequence ID" value="XM_033601572.1"/>
</dbReference>
<reference evidence="8" key="1">
    <citation type="submission" date="2020-01" db="EMBL/GenBank/DDBJ databases">
        <authorList>
            <consortium name="DOE Joint Genome Institute"/>
            <person name="Haridas S."/>
            <person name="Albert R."/>
            <person name="Binder M."/>
            <person name="Bloem J."/>
            <person name="Labutti K."/>
            <person name="Salamov A."/>
            <person name="Andreopoulos B."/>
            <person name="Baker S.E."/>
            <person name="Barry K."/>
            <person name="Bills G."/>
            <person name="Bluhm B.H."/>
            <person name="Cannon C."/>
            <person name="Castanera R."/>
            <person name="Culley D.E."/>
            <person name="Daum C."/>
            <person name="Ezra D."/>
            <person name="Gonzalez J.B."/>
            <person name="Henrissat B."/>
            <person name="Kuo A."/>
            <person name="Liang C."/>
            <person name="Lipzen A."/>
            <person name="Lutzoni F."/>
            <person name="Magnuson J."/>
            <person name="Mondo S."/>
            <person name="Nolan M."/>
            <person name="Ohm R."/>
            <person name="Pangilinan J."/>
            <person name="Park H.-J."/>
            <person name="Ramirez L."/>
            <person name="Alfaro M."/>
            <person name="Sun H."/>
            <person name="Tritt A."/>
            <person name="Yoshinaga Y."/>
            <person name="Zwiers L.-H."/>
            <person name="Turgeon B.G."/>
            <person name="Goodwin S.B."/>
            <person name="Spatafora J.W."/>
            <person name="Crous P.W."/>
            <person name="Grigoriev I.V."/>
        </authorList>
    </citation>
    <scope>NUCLEOTIDE SEQUENCE</scope>
    <source>
        <strain evidence="8">CBS 342.82</strain>
    </source>
</reference>
<dbReference type="PANTHER" id="PTHR21314">
    <property type="entry name" value="QUEUOSINE 5'-PHOSPHATE N-GLYCOSYLASE_HYDROLASE-RELATED"/>
    <property type="match status" value="1"/>
</dbReference>
<dbReference type="GeneID" id="54359372"/>
<dbReference type="PANTHER" id="PTHR21314:SF0">
    <property type="entry name" value="QUEUOSINE 5'-PHOSPHATE N-GLYCOSYLASE_HYDROLASE"/>
    <property type="match status" value="1"/>
</dbReference>
<comment type="similarity">
    <text evidence="2 6">Belongs to the QNG1 protein family.</text>
</comment>
<protein>
    <recommendedName>
        <fullName evidence="3 6">Queuosine 5'-phosphate N-glycosylase/hydrolase</fullName>
        <ecNumber evidence="6">3.2.2.-</ecNumber>
    </recommendedName>
    <alternativeName>
        <fullName evidence="4 6">Queuosine-nucleotide N-glycosylase/hydrolase</fullName>
    </alternativeName>
</protein>
<gene>
    <name evidence="8" type="ORF">K489DRAFT_321796</name>
</gene>
<dbReference type="GO" id="GO:0016787">
    <property type="term" value="F:hydrolase activity"/>
    <property type="evidence" value="ECO:0007669"/>
    <property type="project" value="UniProtKB-KW"/>
</dbReference>
<dbReference type="Proteomes" id="UP000504637">
    <property type="component" value="Unplaced"/>
</dbReference>
<evidence type="ECO:0000256" key="3">
    <source>
        <dbReference type="ARBA" id="ARBA00035306"/>
    </source>
</evidence>
<evidence type="ECO:0000256" key="6">
    <source>
        <dbReference type="RuleBase" id="RU365002"/>
    </source>
</evidence>
<comment type="function">
    <text evidence="6">Catalyzes the hydrolysis of queuosine 5'-phosphate, releasing the nucleobase queuine (q). Is required for salvage of queuine from exogenous queuosine (Q) that is imported and then converted to queuosine 5'-phosphate intracellularly.</text>
</comment>
<reference evidence="8" key="2">
    <citation type="submission" date="2020-04" db="EMBL/GenBank/DDBJ databases">
        <authorList>
            <consortium name="NCBI Genome Project"/>
        </authorList>
    </citation>
    <scope>NUCLEOTIDE SEQUENCE</scope>
    <source>
        <strain evidence="8">CBS 342.82</strain>
    </source>
</reference>
<evidence type="ECO:0000256" key="4">
    <source>
        <dbReference type="ARBA" id="ARBA00035393"/>
    </source>
</evidence>
<evidence type="ECO:0000256" key="1">
    <source>
        <dbReference type="ARBA" id="ARBA00022801"/>
    </source>
</evidence>
<dbReference type="OrthoDB" id="416777at2759"/>
<evidence type="ECO:0000256" key="5">
    <source>
        <dbReference type="ARBA" id="ARBA00048204"/>
    </source>
</evidence>
<dbReference type="Pfam" id="PF10343">
    <property type="entry name" value="Q_salvage"/>
    <property type="match status" value="1"/>
</dbReference>
<dbReference type="EC" id="3.2.2.-" evidence="6"/>